<feature type="signal peptide" evidence="2">
    <location>
        <begin position="1"/>
        <end position="24"/>
    </location>
</feature>
<name>A0ABQ8SDH1_PERAM</name>
<feature type="region of interest" description="Disordered" evidence="1">
    <location>
        <begin position="338"/>
        <end position="365"/>
    </location>
</feature>
<keyword evidence="2" id="KW-0732">Signal</keyword>
<keyword evidence="4" id="KW-1185">Reference proteome</keyword>
<evidence type="ECO:0000256" key="2">
    <source>
        <dbReference type="SAM" id="SignalP"/>
    </source>
</evidence>
<accession>A0ABQ8SDH1</accession>
<evidence type="ECO:0000256" key="1">
    <source>
        <dbReference type="SAM" id="MobiDB-lite"/>
    </source>
</evidence>
<evidence type="ECO:0000313" key="3">
    <source>
        <dbReference type="EMBL" id="KAJ4432119.1"/>
    </source>
</evidence>
<evidence type="ECO:0000313" key="4">
    <source>
        <dbReference type="Proteomes" id="UP001148838"/>
    </source>
</evidence>
<reference evidence="3 4" key="1">
    <citation type="journal article" date="2022" name="Allergy">
        <title>Genome assembly and annotation of Periplaneta americana reveal a comprehensive cockroach allergen profile.</title>
        <authorList>
            <person name="Wang L."/>
            <person name="Xiong Q."/>
            <person name="Saelim N."/>
            <person name="Wang L."/>
            <person name="Nong W."/>
            <person name="Wan A.T."/>
            <person name="Shi M."/>
            <person name="Liu X."/>
            <person name="Cao Q."/>
            <person name="Hui J.H.L."/>
            <person name="Sookrung N."/>
            <person name="Leung T.F."/>
            <person name="Tungtrongchitr A."/>
            <person name="Tsui S.K.W."/>
        </authorList>
    </citation>
    <scope>NUCLEOTIDE SEQUENCE [LARGE SCALE GENOMIC DNA]</scope>
    <source>
        <strain evidence="3">PWHHKU_190912</strain>
    </source>
</reference>
<dbReference type="EMBL" id="JAJSOF020000029">
    <property type="protein sequence ID" value="KAJ4432119.1"/>
    <property type="molecule type" value="Genomic_DNA"/>
</dbReference>
<organism evidence="3 4">
    <name type="scientific">Periplaneta americana</name>
    <name type="common">American cockroach</name>
    <name type="synonym">Blatta americana</name>
    <dbReference type="NCBI Taxonomy" id="6978"/>
    <lineage>
        <taxon>Eukaryota</taxon>
        <taxon>Metazoa</taxon>
        <taxon>Ecdysozoa</taxon>
        <taxon>Arthropoda</taxon>
        <taxon>Hexapoda</taxon>
        <taxon>Insecta</taxon>
        <taxon>Pterygota</taxon>
        <taxon>Neoptera</taxon>
        <taxon>Polyneoptera</taxon>
        <taxon>Dictyoptera</taxon>
        <taxon>Blattodea</taxon>
        <taxon>Blattoidea</taxon>
        <taxon>Blattidae</taxon>
        <taxon>Blattinae</taxon>
        <taxon>Periplaneta</taxon>
    </lineage>
</organism>
<protein>
    <submittedName>
        <fullName evidence="3">Uncharacterized protein</fullName>
    </submittedName>
</protein>
<gene>
    <name evidence="3" type="ORF">ANN_20734</name>
</gene>
<dbReference type="Proteomes" id="UP001148838">
    <property type="component" value="Unassembled WGS sequence"/>
</dbReference>
<proteinExistence type="predicted"/>
<dbReference type="PANTHER" id="PTHR47027">
    <property type="entry name" value="REVERSE TRANSCRIPTASE DOMAIN-CONTAINING PROTEIN"/>
    <property type="match status" value="1"/>
</dbReference>
<sequence>MVLTMEIIMFMMMVMLMMMMTVQSMLLAGGVTVPTDVLNKSAALDEIYANYAGIEYITPTTVHREGHRESVGTLHKRAQVPGMWIEKAILLRWAGHVTRVGESRNAYRVLVGRPEGKRPLGRPRRRWEDNIKMDLRDVGYDDRGWINLAQDRDRWRAYVRAAMNFRNIKIVGRSIWRSSNEKTQVYAWHKRFSGGRDSIKDDVRSGRPTTATNEAIAQQEETILRDMLLDPNDSYEQYGMKINANKTKTMVVGRKINKVNLRILNEAIEQVDSFNYFGRTISSNMSCSQEVKRKIAMTKEAFNRKRSIFCGPLEKELRKILVKCFVWNVALSMAEEKLPTERCTERNGEREKSSGQKKISDDRRD</sequence>
<comment type="caution">
    <text evidence="3">The sequence shown here is derived from an EMBL/GenBank/DDBJ whole genome shotgun (WGS) entry which is preliminary data.</text>
</comment>
<dbReference type="PANTHER" id="PTHR47027:SF20">
    <property type="entry name" value="REVERSE TRANSCRIPTASE-LIKE PROTEIN WITH RNA-DIRECTED DNA POLYMERASE DOMAIN"/>
    <property type="match status" value="1"/>
</dbReference>
<feature type="chain" id="PRO_5046851706" evidence="2">
    <location>
        <begin position="25"/>
        <end position="365"/>
    </location>
</feature>